<sequence length="47" mass="5625">MKRIRVTLEIDVPDKGWTTFHLDLVKRMHKYLSKFACKVYKADTEVL</sequence>
<dbReference type="Proteomes" id="UP000241061">
    <property type="component" value="Segment"/>
</dbReference>
<name>A0A2H5BN03_9CAUD</name>
<reference evidence="1 2" key="1">
    <citation type="submission" date="2017-11" db="EMBL/GenBank/DDBJ databases">
        <authorList>
            <person name="Han C.G."/>
        </authorList>
    </citation>
    <scope>NUCLEOTIDE SEQUENCE [LARGE SCALE GENOMIC DNA]</scope>
</reference>
<evidence type="ECO:0000313" key="1">
    <source>
        <dbReference type="EMBL" id="AUG87697.1"/>
    </source>
</evidence>
<keyword evidence="2" id="KW-1185">Reference proteome</keyword>
<dbReference type="EMBL" id="MG545917">
    <property type="protein sequence ID" value="AUG87697.1"/>
    <property type="molecule type" value="Genomic_DNA"/>
</dbReference>
<dbReference type="RefSeq" id="YP_009796719.1">
    <property type="nucleotide sequence ID" value="NC_047903.1"/>
</dbReference>
<dbReference type="KEGG" id="vg:54987110"/>
<organism evidence="1 2">
    <name type="scientific">Vibrio phage VEN</name>
    <dbReference type="NCBI Taxonomy" id="2059879"/>
    <lineage>
        <taxon>Viruses</taxon>
        <taxon>Duplodnaviria</taxon>
        <taxon>Heunggongvirae</taxon>
        <taxon>Uroviricota</taxon>
        <taxon>Caudoviricetes</taxon>
        <taxon>Autographivirales</taxon>
        <taxon>Autosignataviridae</taxon>
        <taxon>Colwellvirinae</taxon>
        <taxon>Trungvirus</taxon>
        <taxon>Trungvirus VEN</taxon>
    </lineage>
</organism>
<dbReference type="GeneID" id="54987110"/>
<accession>A0A2H5BN03</accession>
<protein>
    <submittedName>
        <fullName evidence="1">Uncharacterized protein</fullName>
    </submittedName>
</protein>
<proteinExistence type="predicted"/>
<evidence type="ECO:0000313" key="2">
    <source>
        <dbReference type="Proteomes" id="UP000241061"/>
    </source>
</evidence>